<evidence type="ECO:0000313" key="12">
    <source>
        <dbReference type="Proteomes" id="UP000494165"/>
    </source>
</evidence>
<dbReference type="AlphaFoldDB" id="A0A8S1E1K5"/>
<evidence type="ECO:0000256" key="6">
    <source>
        <dbReference type="ARBA" id="ARBA00022846"/>
    </source>
</evidence>
<comment type="subcellular location">
    <subcellularLocation>
        <location evidence="2">Cytoplasm</location>
        <location evidence="2">Cytoskeleton</location>
        <location evidence="2">Flagellum axoneme</location>
    </subcellularLocation>
</comment>
<organism evidence="11 12">
    <name type="scientific">Cloeon dipterum</name>
    <dbReference type="NCBI Taxonomy" id="197152"/>
    <lineage>
        <taxon>Eukaryota</taxon>
        <taxon>Metazoa</taxon>
        <taxon>Ecdysozoa</taxon>
        <taxon>Arthropoda</taxon>
        <taxon>Hexapoda</taxon>
        <taxon>Insecta</taxon>
        <taxon>Pterygota</taxon>
        <taxon>Palaeoptera</taxon>
        <taxon>Ephemeroptera</taxon>
        <taxon>Pisciforma</taxon>
        <taxon>Baetidae</taxon>
        <taxon>Cloeon</taxon>
    </lineage>
</organism>
<dbReference type="EMBL" id="CADEPI010000477">
    <property type="protein sequence ID" value="CAB3386363.1"/>
    <property type="molecule type" value="Genomic_DNA"/>
</dbReference>
<comment type="similarity">
    <text evidence="3">Belongs to the DRC10 family.</text>
</comment>
<keyword evidence="7" id="KW-0969">Cilium</keyword>
<keyword evidence="5" id="KW-0963">Cytoplasm</keyword>
<proteinExistence type="inferred from homology"/>
<comment type="caution">
    <text evidence="11">The sequence shown here is derived from an EMBL/GenBank/DDBJ whole genome shotgun (WGS) entry which is preliminary data.</text>
</comment>
<keyword evidence="10" id="KW-0175">Coiled coil</keyword>
<accession>A0A8S1E1K5</accession>
<evidence type="ECO:0000256" key="10">
    <source>
        <dbReference type="SAM" id="Coils"/>
    </source>
</evidence>
<keyword evidence="8" id="KW-0206">Cytoskeleton</keyword>
<name>A0A8S1E1K5_9INSE</name>
<evidence type="ECO:0000256" key="3">
    <source>
        <dbReference type="ARBA" id="ARBA00009071"/>
    </source>
</evidence>
<evidence type="ECO:0000256" key="4">
    <source>
        <dbReference type="ARBA" id="ARBA00021752"/>
    </source>
</evidence>
<keyword evidence="6" id="KW-0282">Flagellum</keyword>
<sequence>MDEDGYFAEEKQENVEFFGEANRVKKLLEECARKIAAAVDAAAKIENNHAEIMMMTGGTSVCGAKFATLFQGLVNVGTIRLALTDEAEKVHTSRLLRAWKERDRYREEIRGLRNELHSLRMCMKMRVAAKQRQTQRKQADIAETTAEGKRQIACLSESSSARVAEAVSVSRNNQEEMRRELLNATSLLDAIRREHDDQEKQLRQIKKSAEEALEGRISEYDGEMQRLANEIEATSANYTLELHQLELLRSKFEAQEIEYSAGMQQKRLEQQREVDRRILQFRSRFAAMRIQHCWRQYHARKLEHLKSKKGKKGRKKAPKK</sequence>
<gene>
    <name evidence="11" type="ORF">CLODIP_2_CD02717</name>
</gene>
<evidence type="ECO:0000256" key="2">
    <source>
        <dbReference type="ARBA" id="ARBA00004611"/>
    </source>
</evidence>
<dbReference type="InterPro" id="IPR042815">
    <property type="entry name" value="DRC10"/>
</dbReference>
<feature type="coiled-coil region" evidence="10">
    <location>
        <begin position="174"/>
        <end position="237"/>
    </location>
</feature>
<keyword evidence="9" id="KW-0966">Cell projection</keyword>
<evidence type="ECO:0000313" key="11">
    <source>
        <dbReference type="EMBL" id="CAB3386363.1"/>
    </source>
</evidence>
<keyword evidence="12" id="KW-1185">Reference proteome</keyword>
<evidence type="ECO:0000256" key="8">
    <source>
        <dbReference type="ARBA" id="ARBA00023212"/>
    </source>
</evidence>
<evidence type="ECO:0000256" key="9">
    <source>
        <dbReference type="ARBA" id="ARBA00023273"/>
    </source>
</evidence>
<dbReference type="Proteomes" id="UP000494165">
    <property type="component" value="Unassembled WGS sequence"/>
</dbReference>
<protein>
    <recommendedName>
        <fullName evidence="4">Dynein regulatory complex protein 10</fullName>
    </recommendedName>
</protein>
<evidence type="ECO:0000256" key="7">
    <source>
        <dbReference type="ARBA" id="ARBA00023069"/>
    </source>
</evidence>
<comment type="function">
    <text evidence="1">Component of the nexin-dynein regulatory complex (N-DRC), a key regulator of ciliary/flagellar motility which maintains the alignment and integrity of the distal axoneme and regulates microtubule sliding in motile axonemes.</text>
</comment>
<dbReference type="PANTHER" id="PTHR31598">
    <property type="entry name" value="IQ DOMAIN-CONTAINING PROTEIN D"/>
    <property type="match status" value="1"/>
</dbReference>
<evidence type="ECO:0000256" key="5">
    <source>
        <dbReference type="ARBA" id="ARBA00022490"/>
    </source>
</evidence>
<reference evidence="11 12" key="1">
    <citation type="submission" date="2020-04" db="EMBL/GenBank/DDBJ databases">
        <authorList>
            <person name="Alioto T."/>
            <person name="Alioto T."/>
            <person name="Gomez Garrido J."/>
        </authorList>
    </citation>
    <scope>NUCLEOTIDE SEQUENCE [LARGE SCALE GENOMIC DNA]</scope>
</reference>
<dbReference type="PANTHER" id="PTHR31598:SF1">
    <property type="entry name" value="DYNEIN REGULATORY COMPLEX PROTEIN 10"/>
    <property type="match status" value="1"/>
</dbReference>
<evidence type="ECO:0000256" key="1">
    <source>
        <dbReference type="ARBA" id="ARBA00003029"/>
    </source>
</evidence>